<dbReference type="GO" id="GO:0002758">
    <property type="term" value="P:innate immune response-activating signaling pathway"/>
    <property type="evidence" value="ECO:0007669"/>
    <property type="project" value="UniProtKB-ARBA"/>
</dbReference>
<evidence type="ECO:0000256" key="5">
    <source>
        <dbReference type="ARBA" id="ARBA00022821"/>
    </source>
</evidence>
<name>A0A0E0JB62_ORYNI</name>
<feature type="domain" description="Disease resistance R13L4/SHOC-2-like LRR" evidence="11">
    <location>
        <begin position="1613"/>
        <end position="1715"/>
    </location>
</feature>
<evidence type="ECO:0008006" key="14">
    <source>
        <dbReference type="Google" id="ProtNLM"/>
    </source>
</evidence>
<feature type="compositionally biased region" description="Polar residues" evidence="7">
    <location>
        <begin position="573"/>
        <end position="587"/>
    </location>
</feature>
<evidence type="ECO:0000256" key="6">
    <source>
        <dbReference type="ARBA" id="ARBA00023054"/>
    </source>
</evidence>
<dbReference type="InterPro" id="IPR027417">
    <property type="entry name" value="P-loop_NTPase"/>
</dbReference>
<evidence type="ECO:0000313" key="13">
    <source>
        <dbReference type="Proteomes" id="UP000006591"/>
    </source>
</evidence>
<dbReference type="InterPro" id="IPR055414">
    <property type="entry name" value="LRR_R13L4/SHOC2-like"/>
</dbReference>
<feature type="domain" description="Disease resistance protein winged helix" evidence="10">
    <location>
        <begin position="1487"/>
        <end position="1560"/>
    </location>
</feature>
<dbReference type="Pfam" id="PF23598">
    <property type="entry name" value="LRR_14"/>
    <property type="match status" value="5"/>
</dbReference>
<accession>A0A0E0JB62</accession>
<keyword evidence="5" id="KW-0611">Plant defense</keyword>
<sequence>MEATAVSIGRSVLKGALGFAKSTLVEEVSLQLGVQRDQAFIRDELEMMNSFLMAANDEKDDNKVVRTWVKQVRDVAYDVEDCLQDFAVRLGRKSSSWWLSPHTLWERRRIAKQMEELRGKVEDVSQRNMRYQLIKGSKPTVATNVAPSSTARATMSGAHEERWQHEKAIDHLVRLVKTKVDERRVIAVWGTSGDIREMSIVGGAYDHLKRSNKFECCAWVNLMHPLNPTKLLQTIVRQFYVRSLQEAGKATPSCQILSSMLIKEDQGLGFRVLRSMLMKEDHLNDEFNKYLSDKCYLIVLNDLSSAEEWKQIKMLFPDNKKGSRIIVFTQQVEVASFCARTEEVAPEHMQLFADQTLYAFHCKGAKDGVDSMEDSSNLNEDTTYNAVEGKSLTRTYSMVTAFKESEIVGRVDEIKEIIELISKGSQQLEKISVWGMGGIGKTTLIQNVYRSEKVKKMFDKHACVTIMRPFNLNDLLMSLVRQLKDSKTSGEKELASILEGKKYLIVLDDVLSTTEWNAIESYFPAMEETGSRIIITTRHESIAKHCSGDQQGKIYQLNRLGDSDAKNLFAKKQQQLHTHGQHRGSSAPSPPHRTPEPVAPVWHLRPHGSTRATVNSWERWDGWLQTHSGSGEINGEIHNLNTACIHYLCHGGGGGKSNGRIGVFKESVNLDQEDLELIEEAKLILKKCKGLPLAIVTIGGFLASRPKTALEWRKLNEHISAELETNLELEAIRAVLNISYDGLPYHLKSCFLYLSIFPEDDKISRKCLVRRWCAEGYSRELLDKSAEEIANNYFFELIDRSMILPTQNSTYSSRGADSCQIHDIMREIAILKSKEENLVLRLEGGCRLHNHDTVRHLSITNSSEDWKTTVDMSRIRSLTMFGEWRSFFISDKMRLLRVLDLEDTEGVRNHHIKQIGELLHLRYLSLRGCMHIAYLPDSLGNLRQLETLDVRDTFILRLPKTITNLRKLKYLRASVDEDTYEGTVEKLLELMRNRLCIFTVALLLLCLACTTNSIGMLDLGINTREICSMFCCSILPSIAMRLQGSGVVAPRGLRRLTALHTLGVVDISWESSVLQDLKKLTQLRKLEVTGVNKKNSKKFFSALAALSRLESLSLLSKGKPGLCGCLDAEEKFSPPKDLKSLKLQGNLVELPKWIRQLNNLVKLKLSETMLKDHDAAIQVLGMLPNLTILCLSRESFHSLEGEELNFSEGSFKSLVVLELNFSGSKCVKFEQGAFLNLELLLLSVYYKVVETEFSGLEFLQSIKEVQIDGYCLNTEGLKKYLLPPGAESLSLLSKGEPEFSPPMNLKSLKLQGNQVELPKWIRQLNNLVKLKLSETMLKDHNAAIQVLGELRNLTILCLSRESFHSLEGGELNFSEGSFKSLVVLELHFGGSKCVKFEQGAFLNLELLLLSVYCEEVETKFSGLEFLPGIKEVRLHGEFCARNEQAAPRLKEDLLAQLSENPKKPILKTSGYDGLPYHLKSCFLYLSIFPEDDKISRKRLVHRWCAEGYSRELWDKSAEEIANNYFFELIDRSMILPTQNSTYSSRGADSCQIHDIMREIAILKSKEENLVLRLEGGRRLHNHDTVRHLSITNSSKDWETDVGELKTTVDMSRIRSLTVFGEWRPFFISDKMRLLRVLDLEDTEGVHNHHIKQIGELLHLRYLSLRGCMHIAYLPDSLGNLRQLETLDVRDTFILRLPKTITNLRKLKYLRASVDEDTYEGTVEDLLELMRNRLCIFTIALLLLCLACTPNSIGMLDDGINTREICSMFCCSILPSIAMRLQGNGVVAPRGLRRLTALHTLGVVDISWQPSILQDIKRLTHLRKLEVTGVNKKNSKKFLSALAALSRLESLSLISKGKPGLWGCLDAEEKFSPPKDLKSLKLHGNLVELPKWIRKLNNLVKLKLSETGLKDHDAAIQVLGKLRNLSIHCLPRKSFHSLEGGELNFSEGSFKSLVVLKLHFGGSKCVKFQQGAFHDLELLVLSGYIEEVGTKFSGLEFLPRIKEVQLHDYFYDIN</sequence>
<keyword evidence="4" id="KW-0547">Nucleotide-binding</keyword>
<dbReference type="SUPFAM" id="SSF52540">
    <property type="entry name" value="P-loop containing nucleoside triphosphate hydrolases"/>
    <property type="match status" value="3"/>
</dbReference>
<dbReference type="InterPro" id="IPR036388">
    <property type="entry name" value="WH-like_DNA-bd_sf"/>
</dbReference>
<evidence type="ECO:0000256" key="4">
    <source>
        <dbReference type="ARBA" id="ARBA00022741"/>
    </source>
</evidence>
<feature type="domain" description="Disease resistance R13L4/SHOC-2-like LRR" evidence="11">
    <location>
        <begin position="1778"/>
        <end position="2006"/>
    </location>
</feature>
<dbReference type="GO" id="GO:0009626">
    <property type="term" value="P:plant-type hypersensitive response"/>
    <property type="evidence" value="ECO:0007669"/>
    <property type="project" value="UniProtKB-ARBA"/>
</dbReference>
<dbReference type="Gene3D" id="1.10.8.430">
    <property type="entry name" value="Helical domain of apoptotic protease-activating factors"/>
    <property type="match status" value="1"/>
</dbReference>
<evidence type="ECO:0000259" key="8">
    <source>
        <dbReference type="Pfam" id="PF00931"/>
    </source>
</evidence>
<keyword evidence="3" id="KW-0677">Repeat</keyword>
<feature type="domain" description="NB-ARC" evidence="8">
    <location>
        <begin position="413"/>
        <end position="573"/>
    </location>
</feature>
<feature type="domain" description="Disease resistance R13L4/SHOC-2-like LRR" evidence="11">
    <location>
        <begin position="1298"/>
        <end position="1465"/>
    </location>
</feature>
<feature type="domain" description="Disease resistance R13L4/SHOC-2-like LRR" evidence="11">
    <location>
        <begin position="1040"/>
        <end position="1273"/>
    </location>
</feature>
<dbReference type="InterPro" id="IPR041118">
    <property type="entry name" value="Rx_N"/>
</dbReference>
<dbReference type="eggNOG" id="KOG4658">
    <property type="taxonomic scope" value="Eukaryota"/>
</dbReference>
<dbReference type="InterPro" id="IPR058922">
    <property type="entry name" value="WHD_DRP"/>
</dbReference>
<dbReference type="Gene3D" id="3.40.50.300">
    <property type="entry name" value="P-loop containing nucleotide triphosphate hydrolases"/>
    <property type="match status" value="2"/>
</dbReference>
<dbReference type="Gene3D" id="1.20.5.4130">
    <property type="match status" value="1"/>
</dbReference>
<dbReference type="Gene3D" id="3.80.10.10">
    <property type="entry name" value="Ribonuclease Inhibitor"/>
    <property type="match status" value="5"/>
</dbReference>
<evidence type="ECO:0000256" key="7">
    <source>
        <dbReference type="SAM" id="MobiDB-lite"/>
    </source>
</evidence>
<proteinExistence type="inferred from homology"/>
<reference evidence="12" key="1">
    <citation type="submission" date="2015-04" db="UniProtKB">
        <authorList>
            <consortium name="EnsemblPlants"/>
        </authorList>
    </citation>
    <scope>IDENTIFICATION</scope>
    <source>
        <strain evidence="12">SL10</strain>
    </source>
</reference>
<keyword evidence="6" id="KW-0175">Coiled coil</keyword>
<feature type="domain" description="Disease resistance N-terminal" evidence="9">
    <location>
        <begin position="17"/>
        <end position="97"/>
    </location>
</feature>
<evidence type="ECO:0000259" key="10">
    <source>
        <dbReference type="Pfam" id="PF23559"/>
    </source>
</evidence>
<dbReference type="Proteomes" id="UP000006591">
    <property type="component" value="Chromosome 12"/>
</dbReference>
<keyword evidence="13" id="KW-1185">Reference proteome</keyword>
<dbReference type="STRING" id="4536.A0A0E0JB62"/>
<feature type="domain" description="NB-ARC" evidence="8">
    <location>
        <begin position="180"/>
        <end position="361"/>
    </location>
</feature>
<reference evidence="12" key="2">
    <citation type="submission" date="2018-04" db="EMBL/GenBank/DDBJ databases">
        <title>OnivRS2 (Oryza nivara Reference Sequence Version 2).</title>
        <authorList>
            <person name="Zhang J."/>
            <person name="Kudrna D."/>
            <person name="Lee S."/>
            <person name="Talag J."/>
            <person name="Rajasekar S."/>
            <person name="Welchert J."/>
            <person name="Hsing Y.-I."/>
            <person name="Wing R.A."/>
        </authorList>
    </citation>
    <scope>NUCLEOTIDE SEQUENCE [LARGE SCALE GENOMIC DNA]</scope>
    <source>
        <strain evidence="12">SL10</strain>
    </source>
</reference>
<organism evidence="12">
    <name type="scientific">Oryza nivara</name>
    <name type="common">Indian wild rice</name>
    <name type="synonym">Oryza sativa f. spontanea</name>
    <dbReference type="NCBI Taxonomy" id="4536"/>
    <lineage>
        <taxon>Eukaryota</taxon>
        <taxon>Viridiplantae</taxon>
        <taxon>Streptophyta</taxon>
        <taxon>Embryophyta</taxon>
        <taxon>Tracheophyta</taxon>
        <taxon>Spermatophyta</taxon>
        <taxon>Magnoliopsida</taxon>
        <taxon>Liliopsida</taxon>
        <taxon>Poales</taxon>
        <taxon>Poaceae</taxon>
        <taxon>BOP clade</taxon>
        <taxon>Oryzoideae</taxon>
        <taxon>Oryzeae</taxon>
        <taxon>Oryzinae</taxon>
        <taxon>Oryza</taxon>
    </lineage>
</organism>
<evidence type="ECO:0000259" key="11">
    <source>
        <dbReference type="Pfam" id="PF23598"/>
    </source>
</evidence>
<dbReference type="GO" id="GO:0042742">
    <property type="term" value="P:defense response to bacterium"/>
    <property type="evidence" value="ECO:0007669"/>
    <property type="project" value="UniProtKB-ARBA"/>
</dbReference>
<evidence type="ECO:0000256" key="2">
    <source>
        <dbReference type="ARBA" id="ARBA00022614"/>
    </source>
</evidence>
<dbReference type="InterPro" id="IPR042197">
    <property type="entry name" value="Apaf_helical"/>
</dbReference>
<dbReference type="PRINTS" id="PR00364">
    <property type="entry name" value="DISEASERSIST"/>
</dbReference>
<comment type="similarity">
    <text evidence="1">Belongs to the disease resistance NB-LRR family.</text>
</comment>
<dbReference type="Pfam" id="PF18052">
    <property type="entry name" value="Rx_N"/>
    <property type="match status" value="1"/>
</dbReference>
<dbReference type="GO" id="GO:0043531">
    <property type="term" value="F:ADP binding"/>
    <property type="evidence" value="ECO:0007669"/>
    <property type="project" value="InterPro"/>
</dbReference>
<dbReference type="InterPro" id="IPR044974">
    <property type="entry name" value="Disease_R_plants"/>
</dbReference>
<dbReference type="InterPro" id="IPR038005">
    <property type="entry name" value="RX-like_CC"/>
</dbReference>
<dbReference type="Gene3D" id="1.10.10.10">
    <property type="entry name" value="Winged helix-like DNA-binding domain superfamily/Winged helix DNA-binding domain"/>
    <property type="match status" value="2"/>
</dbReference>
<evidence type="ECO:0000313" key="12">
    <source>
        <dbReference type="EnsemblPlants" id="ONIVA12G14430.1"/>
    </source>
</evidence>
<evidence type="ECO:0000256" key="3">
    <source>
        <dbReference type="ARBA" id="ARBA00022737"/>
    </source>
</evidence>
<dbReference type="HOGENOM" id="CLU_000837_14_1_1"/>
<evidence type="ECO:0000256" key="1">
    <source>
        <dbReference type="ARBA" id="ARBA00008894"/>
    </source>
</evidence>
<feature type="domain" description="Disease resistance R13L4/SHOC-2-like LRR" evidence="11">
    <location>
        <begin position="875"/>
        <end position="979"/>
    </location>
</feature>
<feature type="region of interest" description="Disordered" evidence="7">
    <location>
        <begin position="573"/>
        <end position="603"/>
    </location>
</feature>
<protein>
    <recommendedName>
        <fullName evidence="14">Brown planthopper resistance protein BPH1/9</fullName>
    </recommendedName>
</protein>
<dbReference type="InterPro" id="IPR002182">
    <property type="entry name" value="NB-ARC"/>
</dbReference>
<feature type="domain" description="Disease resistance protein winged helix" evidence="10">
    <location>
        <begin position="756"/>
        <end position="829"/>
    </location>
</feature>
<dbReference type="SUPFAM" id="SSF52058">
    <property type="entry name" value="L domain-like"/>
    <property type="match status" value="3"/>
</dbReference>
<evidence type="ECO:0000259" key="9">
    <source>
        <dbReference type="Pfam" id="PF18052"/>
    </source>
</evidence>
<dbReference type="InterPro" id="IPR032675">
    <property type="entry name" value="LRR_dom_sf"/>
</dbReference>
<dbReference type="PANTHER" id="PTHR23155">
    <property type="entry name" value="DISEASE RESISTANCE PROTEIN RP"/>
    <property type="match status" value="1"/>
</dbReference>
<keyword evidence="2" id="KW-0433">Leucine-rich repeat</keyword>
<dbReference type="Pfam" id="PF00931">
    <property type="entry name" value="NB-ARC"/>
    <property type="match status" value="2"/>
</dbReference>
<dbReference type="Pfam" id="PF23559">
    <property type="entry name" value="WHD_DRP"/>
    <property type="match status" value="2"/>
</dbReference>
<dbReference type="PANTHER" id="PTHR23155:SF1114">
    <property type="entry name" value="OS02G0475500 PROTEIN"/>
    <property type="match status" value="1"/>
</dbReference>
<dbReference type="CDD" id="cd14798">
    <property type="entry name" value="RX-CC_like"/>
    <property type="match status" value="1"/>
</dbReference>
<dbReference type="Gramene" id="ONIVA12G14430.1">
    <property type="protein sequence ID" value="ONIVA12G14430.1"/>
    <property type="gene ID" value="ONIVA12G14430"/>
</dbReference>
<dbReference type="FunFam" id="1.10.10.10:FF:000322">
    <property type="entry name" value="Probable disease resistance protein At1g63360"/>
    <property type="match status" value="2"/>
</dbReference>
<dbReference type="EnsemblPlants" id="ONIVA12G14430.1">
    <property type="protein sequence ID" value="ONIVA12G14430.1"/>
    <property type="gene ID" value="ONIVA12G14430"/>
</dbReference>